<feature type="region of interest" description="Disordered" evidence="1">
    <location>
        <begin position="1365"/>
        <end position="1410"/>
    </location>
</feature>
<dbReference type="InterPro" id="IPR013783">
    <property type="entry name" value="Ig-like_fold"/>
</dbReference>
<dbReference type="KEGG" id="xak:KIMC2_00140"/>
<feature type="compositionally biased region" description="Polar residues" evidence="1">
    <location>
        <begin position="428"/>
        <end position="440"/>
    </location>
</feature>
<feature type="signal peptide" evidence="2">
    <location>
        <begin position="1"/>
        <end position="26"/>
    </location>
</feature>
<dbReference type="Pfam" id="PF16403">
    <property type="entry name" value="Bact_surface_Ig-like"/>
    <property type="match status" value="1"/>
</dbReference>
<dbReference type="Gene3D" id="2.60.40.10">
    <property type="entry name" value="Immunoglobulins"/>
    <property type="match status" value="2"/>
</dbReference>
<evidence type="ECO:0000313" key="5">
    <source>
        <dbReference type="Proteomes" id="UP001321804"/>
    </source>
</evidence>
<reference evidence="4 5" key="1">
    <citation type="journal article" date="2023" name="Microbiol. Spectr.">
        <title>Symbiosis of Carpenter Bees with Uncharacterized Lactic Acid Bacteria Showing NAD Auxotrophy.</title>
        <authorList>
            <person name="Kawasaki S."/>
            <person name="Ozawa K."/>
            <person name="Mori T."/>
            <person name="Yamamoto A."/>
            <person name="Ito M."/>
            <person name="Ohkuma M."/>
            <person name="Sakamoto M."/>
            <person name="Matsutani M."/>
        </authorList>
    </citation>
    <scope>NUCLEOTIDE SEQUENCE [LARGE SCALE GENOMIC DNA]</scope>
    <source>
        <strain evidence="4 5">KimC2</strain>
    </source>
</reference>
<keyword evidence="2" id="KW-0732">Signal</keyword>
<evidence type="ECO:0000313" key="4">
    <source>
        <dbReference type="EMBL" id="BDR55452.1"/>
    </source>
</evidence>
<dbReference type="Proteomes" id="UP001321804">
    <property type="component" value="Chromosome"/>
</dbReference>
<gene>
    <name evidence="4" type="ORF">KIMC2_00140</name>
</gene>
<organism evidence="4 5">
    <name type="scientific">Xylocopilactobacillus apis</name>
    <dbReference type="NCBI Taxonomy" id="2932183"/>
    <lineage>
        <taxon>Bacteria</taxon>
        <taxon>Bacillati</taxon>
        <taxon>Bacillota</taxon>
        <taxon>Bacilli</taxon>
        <taxon>Lactobacillales</taxon>
        <taxon>Lactobacillaceae</taxon>
        <taxon>Xylocopilactobacillus</taxon>
    </lineage>
</organism>
<feature type="chain" id="PRO_5043986789" description="Pesticidal crystal protein Cry22Aa Ig-like domain-containing protein" evidence="2">
    <location>
        <begin position="27"/>
        <end position="2035"/>
    </location>
</feature>
<dbReference type="EMBL" id="AP026801">
    <property type="protein sequence ID" value="BDR55452.1"/>
    <property type="molecule type" value="Genomic_DNA"/>
</dbReference>
<dbReference type="InterPro" id="IPR032179">
    <property type="entry name" value="Cry22Aa_Ig-like"/>
</dbReference>
<proteinExistence type="predicted"/>
<evidence type="ECO:0000256" key="1">
    <source>
        <dbReference type="SAM" id="MobiDB-lite"/>
    </source>
</evidence>
<protein>
    <recommendedName>
        <fullName evidence="3">Pesticidal crystal protein Cry22Aa Ig-like domain-containing protein</fullName>
    </recommendedName>
</protein>
<feature type="domain" description="Pesticidal crystal protein Cry22Aa Ig-like" evidence="3">
    <location>
        <begin position="1814"/>
        <end position="1881"/>
    </location>
</feature>
<feature type="compositionally biased region" description="Polar residues" evidence="1">
    <location>
        <begin position="1372"/>
        <end position="1381"/>
    </location>
</feature>
<feature type="compositionally biased region" description="Basic and acidic residues" evidence="1">
    <location>
        <begin position="1398"/>
        <end position="1410"/>
    </location>
</feature>
<accession>A0AAU9DFG5</accession>
<dbReference type="RefSeq" id="WP_317696751.1">
    <property type="nucleotide sequence ID" value="NZ_AP026801.1"/>
</dbReference>
<keyword evidence="5" id="KW-1185">Reference proteome</keyword>
<name>A0AAU9DFG5_9LACO</name>
<evidence type="ECO:0000259" key="3">
    <source>
        <dbReference type="Pfam" id="PF16403"/>
    </source>
</evidence>
<evidence type="ECO:0000256" key="2">
    <source>
        <dbReference type="SAM" id="SignalP"/>
    </source>
</evidence>
<sequence length="2035" mass="219951">MKANHKFKFAGVASTALLLLSPISSAFTAAAQAVNVHADGNNWDYDVDNPNLSEYDQLLQNAGPSDGSVDWYPAQRFASSKNINASLLVKQLVDLSIATNDSTSDARKILFNDTTGDNANQSYKDTYDKYNLALGFISQILAFKNARVGKGAYLKQGFESPDGIQVGNFDPNEDKFADTGETPRDIIRQIPQSKDGVNISDVLGTAFFGNPDDAYAQLYINGYDNVSQNTENIIRETTSSITIVAQSKATGKKATAVFKLNNKTFNQLPDKVLLENRIDKSPAFSGTWGTKYIPESEKAEANSKGLSRLGDSTNGAFNQTTNLRNGLTDDQKFQLTGGGSTAWVDPKSGDGTIVVPRGTSADVIAKKIYQLQYQSNFSIRNVAPMKAIHGDEFSTHPSGSLSTKDNSYNVKFDEPAAGAGNLRDRTEQTNGNVTPVSNDQFLPAGTPDNNYLAVADPRQKEDGSQAGLKTDFSNKLLHTPLDTNSTGNDGIKQDYDNTVAKRIPNQADTSADGIDTPIGASHMDTKKFGHGLPGGVNFWPAYSVGNIDSSVNKGVGVHTDANKDQSDYFIDPSNSANDRPYGITTYPFGGPDAASTFGGGMTGSDTLAPGNAENQLGDVVHAFEPKDGKKDAASPFMVREAWDSTHGIFGTAPFTGTTEQQIKDKVAANGSFTDTTGKSIKKSFTYEAPLNNMVFKSYRNPYSTVISTALPFAQGNTEFTNDKYDDGSTFPTGGLDNPAGLAEPLVTHPGDMNNSTDGFNGKYSNKTDSTSLATLPYTNPWYVNYHGTAATNTKDDVDYNYQITDKTAHQININPDPSTGNGNNTANSLHISDATWEKHRFESSPSTGSSINVTTPTEKPGIYNTNSKVKQHGSPTHNFPVDADVGKNNVFQDWIIQPISINDPLKGNDYSSSLDGKYPGSSADAADLKINHDYKLSSTELEQVDDANNNDDFKDITVPHTSNGLNFLHPETGGGVGWGNHITDSVGGKTTGWVIPASGLTNDMSYTELFIPNVSGSSPSYVSSSDSRGYLVGAPINKRYVVWKYPQSRTERHLQLAKNQGYVLINASGISESLSKKLSKYQIPASATSGLNNLDGIYNISGTAPNITHFTNGELPYISPLNDDPKYRGGLLGVMSIHGDGAGKGVTVTNYTTTDTDDASSSPQLVTQDSNFGGSIYNNLLSSARFGAPVFLKTPGFTDDSHTVRADTAALGQFASDTDLHYGLAWNDSSDLPQVKIKRSLNVQYLVPVSVVRTVETTWSQVATARYVHISGLDYDGRWDRTQNVKTTYDNYHLYLGDVRLENSSSATGDLKDRIDTNTDSTDQKKYDCIDSSTSLVTLDKLRPVNNQIAYTRIDQSYPHYDSELFDKGSNTDDISANKSGGDNRKTWLGNSNELSDDSNKNKKADASEKIGTSDDYSIGIVKAPKKFFKTVDNDKKKDFIVVNGKLQSEDGVNQSTENAADGKEGINKTMDVDANDNGMAISDPDSYTTLAKAYNVNISGNDAKAKVTPNDKDNSANKWDRVKLVEQLMQNGGDASAFYYIPSLPRLYSNWGKARVNVVVYDQAAVPAPTKQDTKPSFSTTDVSGGNDPFNVSLRPYTTTYDDGAVLTSANVPQNFKNLLSRTLVAGNPDLVDSTGKVAANKLQQILVSSFLGSWQQNDGSFKQTDSGRGVSSPLYMYGGFGISNSDTKNSYSQWPKGYVDGTGDYSNAVNSFPGDFYRGGADLRLTDGSGKINGIPVTALSADISKVDVTKPGTYPVVYTYTNPSNAKDTASITVPVTVTDSSAPVFAFQGSTDSTINVGDSFNENEYKVVGSWTIFNNYGGDYSKLPNFEGIAKSSDGTPQVTITGHVDTHTPGIYQLTYKATSISGATTTMVRNITVLAKENAAEWTLTPNKMVGYINYVPGYGIMVYNAPAGKATGQRLAHGTAWKISQRAVNTKGDVYYAVGKNQWINGKYVSFTPINTITPLRGEVQIVYKKGYGVNLWKSAGTTNGFYPGRKLQHGSKWKTSGKQNGFYKVGKDQWIQGDYASYKAY</sequence>
<feature type="region of interest" description="Disordered" evidence="1">
    <location>
        <begin position="415"/>
        <end position="444"/>
    </location>
</feature>